<feature type="transmembrane region" description="Helical" evidence="1">
    <location>
        <begin position="12"/>
        <end position="32"/>
    </location>
</feature>
<dbReference type="Proteomes" id="UP000611723">
    <property type="component" value="Unassembled WGS sequence"/>
</dbReference>
<reference evidence="2" key="1">
    <citation type="submission" date="2021-01" db="EMBL/GenBank/DDBJ databases">
        <title>Marivirga aurantiaca sp. nov., isolated from intertidal surface sediments.</title>
        <authorList>
            <person name="Zhang M."/>
        </authorList>
    </citation>
    <scope>NUCLEOTIDE SEQUENCE</scope>
    <source>
        <strain evidence="2">S37H4</strain>
    </source>
</reference>
<sequence length="288" mass="32659">MKNADRIISFNRFIPFVPLPATILGVYTMIYFDVPTNIWLLNLTFVCLGVFIALLFLKKPILLNNINPFIVLAVSIILLLGTFYDSGIMNVHRWINFNSLQINIGLIVSPLILIQISRITNRTIAITFSAITTIIFLLQPDASLVSAFSISICVFLFRKYKATLINISFLFFSLCMIGYSWYNLDNLEPVGYVENIINLTKEISLALFFSSMISLLLLMFPFIYSYSKKDDLSISLGIYFFILLLATFIGHFPVMLMGYGISPVIGYFIGLIWQINTNSNTTEAFASF</sequence>
<feature type="transmembrane region" description="Helical" evidence="1">
    <location>
        <begin position="38"/>
        <end position="57"/>
    </location>
</feature>
<dbReference type="AlphaFoldDB" id="A0A935C818"/>
<evidence type="ECO:0000256" key="1">
    <source>
        <dbReference type="SAM" id="Phobius"/>
    </source>
</evidence>
<keyword evidence="1" id="KW-0472">Membrane</keyword>
<evidence type="ECO:0000313" key="3">
    <source>
        <dbReference type="Proteomes" id="UP000611723"/>
    </source>
</evidence>
<feature type="transmembrane region" description="Helical" evidence="1">
    <location>
        <begin position="163"/>
        <end position="182"/>
    </location>
</feature>
<feature type="transmembrane region" description="Helical" evidence="1">
    <location>
        <begin position="126"/>
        <end position="157"/>
    </location>
</feature>
<evidence type="ECO:0000313" key="2">
    <source>
        <dbReference type="EMBL" id="MBK6265255.1"/>
    </source>
</evidence>
<feature type="transmembrane region" description="Helical" evidence="1">
    <location>
        <begin position="203"/>
        <end position="226"/>
    </location>
</feature>
<keyword evidence="1" id="KW-0812">Transmembrane</keyword>
<keyword evidence="3" id="KW-1185">Reference proteome</keyword>
<feature type="transmembrane region" description="Helical" evidence="1">
    <location>
        <begin position="69"/>
        <end position="88"/>
    </location>
</feature>
<dbReference type="RefSeq" id="WP_201430929.1">
    <property type="nucleotide sequence ID" value="NZ_JAEQBW010000003.1"/>
</dbReference>
<feature type="transmembrane region" description="Helical" evidence="1">
    <location>
        <begin position="256"/>
        <end position="275"/>
    </location>
</feature>
<accession>A0A935C818</accession>
<feature type="transmembrane region" description="Helical" evidence="1">
    <location>
        <begin position="232"/>
        <end position="249"/>
    </location>
</feature>
<organism evidence="2 3">
    <name type="scientific">Marivirga aurantiaca</name>
    <dbReference type="NCBI Taxonomy" id="2802615"/>
    <lineage>
        <taxon>Bacteria</taxon>
        <taxon>Pseudomonadati</taxon>
        <taxon>Bacteroidota</taxon>
        <taxon>Cytophagia</taxon>
        <taxon>Cytophagales</taxon>
        <taxon>Marivirgaceae</taxon>
        <taxon>Marivirga</taxon>
    </lineage>
</organism>
<keyword evidence="1" id="KW-1133">Transmembrane helix</keyword>
<proteinExistence type="predicted"/>
<comment type="caution">
    <text evidence="2">The sequence shown here is derived from an EMBL/GenBank/DDBJ whole genome shotgun (WGS) entry which is preliminary data.</text>
</comment>
<protein>
    <submittedName>
        <fullName evidence="2">Uncharacterized protein</fullName>
    </submittedName>
</protein>
<name>A0A935C818_9BACT</name>
<gene>
    <name evidence="2" type="ORF">JKA74_09405</name>
</gene>
<dbReference type="EMBL" id="JAEQBW010000003">
    <property type="protein sequence ID" value="MBK6265255.1"/>
    <property type="molecule type" value="Genomic_DNA"/>
</dbReference>